<dbReference type="Proteomes" id="UP000747399">
    <property type="component" value="Unassembled WGS sequence"/>
</dbReference>
<reference evidence="1" key="1">
    <citation type="journal article" date="2021" name="Proc. Natl. Acad. Sci. U.S.A.">
        <title>Three genomes in the algal genus Volvox reveal the fate of a haploid sex-determining region after a transition to homothallism.</title>
        <authorList>
            <person name="Yamamoto K."/>
            <person name="Hamaji T."/>
            <person name="Kawai-Toyooka H."/>
            <person name="Matsuzaki R."/>
            <person name="Takahashi F."/>
            <person name="Nishimura Y."/>
            <person name="Kawachi M."/>
            <person name="Noguchi H."/>
            <person name="Minakuchi Y."/>
            <person name="Umen J.G."/>
            <person name="Toyoda A."/>
            <person name="Nozaki H."/>
        </authorList>
    </citation>
    <scope>NUCLEOTIDE SEQUENCE</scope>
    <source>
        <strain evidence="1">NIES-3780</strain>
    </source>
</reference>
<name>A0A8J4EZL9_9CHLO</name>
<dbReference type="EMBL" id="BNCO01000015">
    <property type="protein sequence ID" value="GIL53439.1"/>
    <property type="molecule type" value="Genomic_DNA"/>
</dbReference>
<dbReference type="AlphaFoldDB" id="A0A8J4EZL9"/>
<proteinExistence type="predicted"/>
<evidence type="ECO:0000313" key="1">
    <source>
        <dbReference type="EMBL" id="GIL53439.1"/>
    </source>
</evidence>
<protein>
    <submittedName>
        <fullName evidence="1">Uncharacterized protein</fullName>
    </submittedName>
</protein>
<keyword evidence="2" id="KW-1185">Reference proteome</keyword>
<sequence length="165" mass="17248">MISHPGASACCSYLTSRSQPLFHGSSRRRMLSLCRPAGVRARGVVPPSDPLPFSVAAGPPSPPANTSAATSLRSNDAVAEYSISPPGSIIIGGSSTWRWLPAPFCCSIASPWTPPSSGLPERLSAPARMPALALRGLLLVEERDLGRGAIDSDVSKPRLKDSTCV</sequence>
<comment type="caution">
    <text evidence="1">The sequence shown here is derived from an EMBL/GenBank/DDBJ whole genome shotgun (WGS) entry which is preliminary data.</text>
</comment>
<feature type="non-terminal residue" evidence="1">
    <location>
        <position position="165"/>
    </location>
</feature>
<organism evidence="1 2">
    <name type="scientific">Volvox africanus</name>
    <dbReference type="NCBI Taxonomy" id="51714"/>
    <lineage>
        <taxon>Eukaryota</taxon>
        <taxon>Viridiplantae</taxon>
        <taxon>Chlorophyta</taxon>
        <taxon>core chlorophytes</taxon>
        <taxon>Chlorophyceae</taxon>
        <taxon>CS clade</taxon>
        <taxon>Chlamydomonadales</taxon>
        <taxon>Volvocaceae</taxon>
        <taxon>Volvox</taxon>
    </lineage>
</organism>
<evidence type="ECO:0000313" key="2">
    <source>
        <dbReference type="Proteomes" id="UP000747399"/>
    </source>
</evidence>
<gene>
    <name evidence="1" type="ORF">Vafri_9017</name>
</gene>
<accession>A0A8J4EZL9</accession>